<protein>
    <submittedName>
        <fullName evidence="3">Nitrilase</fullName>
        <ecNumber evidence="3">3.5.5.7</ecNumber>
    </submittedName>
</protein>
<organism evidence="3">
    <name type="scientific">uncultured organism</name>
    <dbReference type="NCBI Taxonomy" id="155900"/>
    <lineage>
        <taxon>unclassified sequences</taxon>
        <taxon>environmental samples</taxon>
    </lineage>
</organism>
<dbReference type="EC" id="3.5.5.7" evidence="3"/>
<name>Q6RWQ1_9ZZZZ</name>
<dbReference type="InterPro" id="IPR036526">
    <property type="entry name" value="C-N_Hydrolase_sf"/>
</dbReference>
<dbReference type="PROSITE" id="PS00921">
    <property type="entry name" value="NITRIL_CHT_2"/>
    <property type="match status" value="1"/>
</dbReference>
<dbReference type="InterPro" id="IPR000132">
    <property type="entry name" value="Nitrilase/CN_hydratase_CS"/>
</dbReference>
<dbReference type="PROSITE" id="PS50263">
    <property type="entry name" value="CN_HYDROLASE"/>
    <property type="match status" value="1"/>
</dbReference>
<sequence>MTRSYPNDTLTVGLAQIAPVWLDRTGTISKILAQVHAANEAGCHLVAFGEGLLPGYPFWIERTNGAVFNSPTQKEIHAHYLDQAVQIEAGHLEALCEAAKEYEIAIVLGCIERPQDRGGHSLYASLVYIDSDGIIQSVHRKLMPTYEERLTWSPGDGHGLRVHKLGAFTVGGLNCWENWMPLARAAMYGQGEDLHIAIWPGGSHNTQDITRFIALESRSYVLSVSGLMRSGDFPKETPHLASILAKGEDILANGGSCIAGPDGKWIVEPLVGEEKLIVATIDHCRVREERQNFDPSGHYSRPDVLQLKINRQRQSTISFGE</sequence>
<dbReference type="EMBL" id="AY487451">
    <property type="protein sequence ID" value="AAR97398.1"/>
    <property type="molecule type" value="Genomic_DNA"/>
</dbReference>
<dbReference type="PANTHER" id="PTHR46044">
    <property type="entry name" value="NITRILASE"/>
    <property type="match status" value="1"/>
</dbReference>
<dbReference type="SUPFAM" id="SSF56317">
    <property type="entry name" value="Carbon-nitrogen hydrolase"/>
    <property type="match status" value="1"/>
</dbReference>
<dbReference type="InterPro" id="IPR044149">
    <property type="entry name" value="Nitrilases_CHs"/>
</dbReference>
<dbReference type="GO" id="GO:0018762">
    <property type="term" value="F:aliphatic nitrilase activity"/>
    <property type="evidence" value="ECO:0007669"/>
    <property type="project" value="UniProtKB-EC"/>
</dbReference>
<evidence type="ECO:0000313" key="3">
    <source>
        <dbReference type="EMBL" id="AAR97398.1"/>
    </source>
</evidence>
<dbReference type="Pfam" id="PF00795">
    <property type="entry name" value="CN_hydrolase"/>
    <property type="match status" value="1"/>
</dbReference>
<accession>Q6RWQ1</accession>
<reference evidence="3" key="1">
    <citation type="journal article" date="2004" name="Appl. Environ. Microbiol.">
        <title>Exploring nitrilase sequence space for enantioselective catalysis.</title>
        <authorList>
            <person name="Robertson D.E."/>
            <person name="Chaplin J.A."/>
            <person name="DeSantis G."/>
            <person name="Podar M."/>
            <person name="Madden M."/>
            <person name="Chi E."/>
            <person name="Richardson T."/>
            <person name="Milan A."/>
            <person name="Miller M."/>
            <person name="Weiner D.P."/>
            <person name="Wong K."/>
            <person name="McQuaid J."/>
            <person name="Farwell B."/>
            <person name="Preston L.A."/>
            <person name="Tan X."/>
            <person name="Snead M.A."/>
            <person name="Keller M."/>
            <person name="Mathur E."/>
            <person name="Kretz P.L."/>
            <person name="Burk M.J."/>
            <person name="Short J.M."/>
        </authorList>
    </citation>
    <scope>NUCLEOTIDE SEQUENCE</scope>
</reference>
<dbReference type="InterPro" id="IPR003010">
    <property type="entry name" value="C-N_Hydrolase"/>
</dbReference>
<dbReference type="Gene3D" id="3.60.110.10">
    <property type="entry name" value="Carbon-nitrogen hydrolase"/>
    <property type="match status" value="1"/>
</dbReference>
<evidence type="ECO:0000259" key="2">
    <source>
        <dbReference type="PROSITE" id="PS50263"/>
    </source>
</evidence>
<proteinExistence type="inferred from homology"/>
<dbReference type="AlphaFoldDB" id="Q6RWQ1"/>
<feature type="domain" description="CN hydrolase" evidence="2">
    <location>
        <begin position="10"/>
        <end position="283"/>
    </location>
</feature>
<gene>
    <name evidence="3" type="ORF">BD5276</name>
</gene>
<dbReference type="CDD" id="cd07564">
    <property type="entry name" value="nitrilases_CHs"/>
    <property type="match status" value="1"/>
</dbReference>
<keyword evidence="3" id="KW-0378">Hydrolase</keyword>
<dbReference type="PANTHER" id="PTHR46044:SF1">
    <property type="entry name" value="CN HYDROLASE DOMAIN-CONTAINING PROTEIN"/>
    <property type="match status" value="1"/>
</dbReference>
<comment type="similarity">
    <text evidence="1">Belongs to the carbon-nitrogen hydrolase superfamily. Nitrilase family.</text>
</comment>
<dbReference type="PROSITE" id="PS00920">
    <property type="entry name" value="NITRIL_CHT_1"/>
    <property type="match status" value="1"/>
</dbReference>
<evidence type="ECO:0000256" key="1">
    <source>
        <dbReference type="ARBA" id="ARBA00008129"/>
    </source>
</evidence>